<protein>
    <submittedName>
        <fullName evidence="1">Uncharacterized protein</fullName>
    </submittedName>
</protein>
<gene>
    <name evidence="1" type="ORF">SS50377_11495</name>
</gene>
<reference evidence="1" key="1">
    <citation type="journal article" date="2014" name="PLoS Genet.">
        <title>The Genome of Spironucleus salmonicida Highlights a Fish Pathogen Adapted to Fluctuating Environments.</title>
        <authorList>
            <person name="Xu F."/>
            <person name="Jerlstrom-Hultqvist J."/>
            <person name="Einarsson E."/>
            <person name="Astvaldsson A."/>
            <person name="Svard S.G."/>
            <person name="Andersson J.O."/>
        </authorList>
    </citation>
    <scope>NUCLEOTIDE SEQUENCE</scope>
</reference>
<dbReference type="AlphaFoldDB" id="V6LX57"/>
<evidence type="ECO:0000313" key="1">
    <source>
        <dbReference type="EMBL" id="EST48296.1"/>
    </source>
</evidence>
<dbReference type="VEuPathDB" id="GiardiaDB:SS50377_23891"/>
<name>V6LX57_9EUKA</name>
<accession>V6LX57</accession>
<dbReference type="EMBL" id="KI545993">
    <property type="protein sequence ID" value="EST48296.1"/>
    <property type="molecule type" value="Genomic_DNA"/>
</dbReference>
<organism evidence="1">
    <name type="scientific">Spironucleus salmonicida</name>
    <dbReference type="NCBI Taxonomy" id="348837"/>
    <lineage>
        <taxon>Eukaryota</taxon>
        <taxon>Metamonada</taxon>
        <taxon>Diplomonadida</taxon>
        <taxon>Hexamitidae</taxon>
        <taxon>Hexamitinae</taxon>
        <taxon>Spironucleus</taxon>
    </lineage>
</organism>
<sequence length="302" mass="33684">MMGRRALPSRSEGQVLVDAGGLADAAHHTRLLLQADHAVLIVGAGREYVLGLHIDDRRKEVLQRGWRQDLGNLLLLEGVQAALSQFWGGTRKCVWDIVLSSFGPPCVYKQIIYEYMFRCIKLGVHWDGKLQLPVCIGPNRTPCCSGHDAAYTPGVARPRQAAFAGNGDLSTRLFGQIFVISICTKTQTIIFYRYEDNRIYRIVPSSGVNIYSAQLSVSPQQQRRSRAGFAIILSYTLFQRPYARKMKRCCANWASSDVDEFFYCHQMQGATDKSASGESGQLQHRHRSEGRVLGLAVTEEGA</sequence>
<proteinExistence type="predicted"/>